<accession>A0AA48HW52</accession>
<name>A0AA48HW52_9ALTE</name>
<evidence type="ECO:0000313" key="3">
    <source>
        <dbReference type="Proteomes" id="UP001333710"/>
    </source>
</evidence>
<dbReference type="RefSeq" id="WP_338291651.1">
    <property type="nucleotide sequence ID" value="NZ_AP027272.1"/>
</dbReference>
<keyword evidence="1" id="KW-1133">Transmembrane helix</keyword>
<feature type="transmembrane region" description="Helical" evidence="1">
    <location>
        <begin position="36"/>
        <end position="60"/>
    </location>
</feature>
<feature type="transmembrane region" description="Helical" evidence="1">
    <location>
        <begin position="6"/>
        <end position="27"/>
    </location>
</feature>
<gene>
    <name evidence="2" type="ORF">MACH26_11860</name>
</gene>
<organism evidence="2 3">
    <name type="scientific">Planctobacterium marinum</name>
    <dbReference type="NCBI Taxonomy" id="1631968"/>
    <lineage>
        <taxon>Bacteria</taxon>
        <taxon>Pseudomonadati</taxon>
        <taxon>Pseudomonadota</taxon>
        <taxon>Gammaproteobacteria</taxon>
        <taxon>Alteromonadales</taxon>
        <taxon>Alteromonadaceae</taxon>
        <taxon>Planctobacterium</taxon>
    </lineage>
</organism>
<dbReference type="Proteomes" id="UP001333710">
    <property type="component" value="Chromosome"/>
</dbReference>
<keyword evidence="1" id="KW-0812">Transmembrane</keyword>
<proteinExistence type="predicted"/>
<dbReference type="AlphaFoldDB" id="A0AA48HW52"/>
<dbReference type="KEGG" id="pmaw:MACH26_11860"/>
<sequence length="68" mass="7516">MNINATLYGKFVLVLAIVMTILCYYLGSRKTQTPKLVAAIGCVTCLFPPLALVYLVVLVLKDDIRVIE</sequence>
<keyword evidence="1" id="KW-0472">Membrane</keyword>
<protein>
    <submittedName>
        <fullName evidence="2">Uncharacterized protein</fullName>
    </submittedName>
</protein>
<reference evidence="2" key="1">
    <citation type="submission" date="2023-01" db="EMBL/GenBank/DDBJ databases">
        <title>Complete genome sequence of Planctobacterium marinum strain Dej080120_11.</title>
        <authorList>
            <person name="Ueki S."/>
            <person name="Maruyama F."/>
        </authorList>
    </citation>
    <scope>NUCLEOTIDE SEQUENCE</scope>
    <source>
        <strain evidence="2">Dej080120_11</strain>
    </source>
</reference>
<evidence type="ECO:0000256" key="1">
    <source>
        <dbReference type="SAM" id="Phobius"/>
    </source>
</evidence>
<dbReference type="EMBL" id="AP027272">
    <property type="protein sequence ID" value="BDX05665.1"/>
    <property type="molecule type" value="Genomic_DNA"/>
</dbReference>
<keyword evidence="3" id="KW-1185">Reference proteome</keyword>
<evidence type="ECO:0000313" key="2">
    <source>
        <dbReference type="EMBL" id="BDX05665.1"/>
    </source>
</evidence>